<evidence type="ECO:0000313" key="4">
    <source>
        <dbReference type="Proteomes" id="UP000202440"/>
    </source>
</evidence>
<organism evidence="3 4">
    <name type="scientific">Bacterioplanes sanyensis</name>
    <dbReference type="NCBI Taxonomy" id="1249553"/>
    <lineage>
        <taxon>Bacteria</taxon>
        <taxon>Pseudomonadati</taxon>
        <taxon>Pseudomonadota</taxon>
        <taxon>Gammaproteobacteria</taxon>
        <taxon>Oceanospirillales</taxon>
        <taxon>Oceanospirillaceae</taxon>
        <taxon>Bacterioplanes</taxon>
    </lineage>
</organism>
<dbReference type="Pfam" id="PF00144">
    <property type="entry name" value="Beta-lactamase"/>
    <property type="match status" value="1"/>
</dbReference>
<dbReference type="InterPro" id="IPR001466">
    <property type="entry name" value="Beta-lactam-related"/>
</dbReference>
<keyword evidence="4" id="KW-1185">Reference proteome</keyword>
<dbReference type="SUPFAM" id="SSF56601">
    <property type="entry name" value="beta-lactamase/transpeptidase-like"/>
    <property type="match status" value="1"/>
</dbReference>
<dbReference type="AlphaFoldDB" id="A0A222FHE3"/>
<gene>
    <name evidence="3" type="ORF">CHH28_04860</name>
</gene>
<keyword evidence="3" id="KW-0378">Hydrolase</keyword>
<keyword evidence="1" id="KW-0732">Signal</keyword>
<feature type="signal peptide" evidence="1">
    <location>
        <begin position="1"/>
        <end position="19"/>
    </location>
</feature>
<dbReference type="PANTHER" id="PTHR43283">
    <property type="entry name" value="BETA-LACTAMASE-RELATED"/>
    <property type="match status" value="1"/>
</dbReference>
<dbReference type="OrthoDB" id="9814204at2"/>
<dbReference type="RefSeq" id="WP_094059251.1">
    <property type="nucleotide sequence ID" value="NZ_CP022530.1"/>
</dbReference>
<feature type="chain" id="PRO_5012555968" evidence="1">
    <location>
        <begin position="20"/>
        <end position="440"/>
    </location>
</feature>
<name>A0A222FHE3_9GAMM</name>
<sequence length="440" mass="48410">MKLRYLAPLLAALSAPIFAATQPQQTLTAQQSDPNQLGWMQGFPPSSDKLIRGTDSDYFSFPKLRWSVCHFQQLMPTIEVSRGVKAPLPLTTKLNHGIDDVRFQPLGQQQQMTWRQALDANYTDGLLIMHQGKVVYEYYSGCLHEQGKHAAMSVTKSIIGLLAEILVADGTLDPDASVASLLPQLANSAFADASVRQVMDMTTSLQYSEDYSDPKADVWLYTRAASPLPKPKGYQGPRSYFEYLATVKKDSSAKHGEAFAYKTINTDALGWIISKASGQSPAELLSQRLWQPLGAEQSAYFTVDSIGTPYAGGGLVAGLRDMARIGQLMLNQGQWRGKQVIPAAAVDSITQGGDPEVFARSPYKDLQGWSYRSMWWHSHNEHQAYAARGVHGQTIYVDPTADMVIVRFASFPTPKNAAIDPTSLPAYHAVAQYLMAAAER</sequence>
<protein>
    <submittedName>
        <fullName evidence="3">6-aminohexanoate hydrolase</fullName>
    </submittedName>
</protein>
<feature type="domain" description="Beta-lactamase-related" evidence="2">
    <location>
        <begin position="126"/>
        <end position="420"/>
    </location>
</feature>
<dbReference type="InterPro" id="IPR012338">
    <property type="entry name" value="Beta-lactam/transpept-like"/>
</dbReference>
<dbReference type="Gene3D" id="3.40.710.10">
    <property type="entry name" value="DD-peptidase/beta-lactamase superfamily"/>
    <property type="match status" value="1"/>
</dbReference>
<accession>A0A222FHE3</accession>
<evidence type="ECO:0000313" key="3">
    <source>
        <dbReference type="EMBL" id="ASP38052.1"/>
    </source>
</evidence>
<dbReference type="InterPro" id="IPR050789">
    <property type="entry name" value="Diverse_Enzym_Activities"/>
</dbReference>
<proteinExistence type="predicted"/>
<dbReference type="Proteomes" id="UP000202440">
    <property type="component" value="Chromosome"/>
</dbReference>
<dbReference type="GO" id="GO:0016787">
    <property type="term" value="F:hydrolase activity"/>
    <property type="evidence" value="ECO:0007669"/>
    <property type="project" value="UniProtKB-KW"/>
</dbReference>
<evidence type="ECO:0000256" key="1">
    <source>
        <dbReference type="SAM" id="SignalP"/>
    </source>
</evidence>
<evidence type="ECO:0000259" key="2">
    <source>
        <dbReference type="Pfam" id="PF00144"/>
    </source>
</evidence>
<reference evidence="3 4" key="1">
    <citation type="submission" date="2017-07" db="EMBL/GenBank/DDBJ databases">
        <title>Annotated genome sequence of Bacterioplanes sanyensis isolated from Red Sea.</title>
        <authorList>
            <person name="Rehman Z.U."/>
        </authorList>
    </citation>
    <scope>NUCLEOTIDE SEQUENCE [LARGE SCALE GENOMIC DNA]</scope>
    <source>
        <strain evidence="3 4">NV9</strain>
    </source>
</reference>
<dbReference type="EMBL" id="CP022530">
    <property type="protein sequence ID" value="ASP38052.1"/>
    <property type="molecule type" value="Genomic_DNA"/>
</dbReference>
<dbReference type="PANTHER" id="PTHR43283:SF7">
    <property type="entry name" value="BETA-LACTAMASE-RELATED DOMAIN-CONTAINING PROTEIN"/>
    <property type="match status" value="1"/>
</dbReference>
<dbReference type="KEGG" id="bsan:CHH28_04860"/>